<accession>Q0U961</accession>
<dbReference type="Proteomes" id="UP000001055">
    <property type="component" value="Unassembled WGS sequence"/>
</dbReference>
<dbReference type="AlphaFoldDB" id="Q0U961"/>
<proteinExistence type="predicted"/>
<dbReference type="VEuPathDB" id="FungiDB:JI435_117030"/>
<reference evidence="2" key="1">
    <citation type="journal article" date="2007" name="Plant Cell">
        <title>Dothideomycete-plant interactions illuminated by genome sequencing and EST analysis of the wheat pathogen Stagonospora nodorum.</title>
        <authorList>
            <person name="Hane J.K."/>
            <person name="Lowe R.G."/>
            <person name="Solomon P.S."/>
            <person name="Tan K.C."/>
            <person name="Schoch C.L."/>
            <person name="Spatafora J.W."/>
            <person name="Crous P.W."/>
            <person name="Kodira C."/>
            <person name="Birren B.W."/>
            <person name="Galagan J.E."/>
            <person name="Torriani S.F."/>
            <person name="McDonald B.A."/>
            <person name="Oliver R.P."/>
        </authorList>
    </citation>
    <scope>NUCLEOTIDE SEQUENCE [LARGE SCALE GENOMIC DNA]</scope>
    <source>
        <strain evidence="2">SN15 / ATCC MYA-4574 / FGSC 10173</strain>
    </source>
</reference>
<evidence type="ECO:0000313" key="1">
    <source>
        <dbReference type="EMBL" id="EAT80747.1"/>
    </source>
</evidence>
<name>Q0U961_PHANO</name>
<dbReference type="InParanoid" id="Q0U961"/>
<protein>
    <submittedName>
        <fullName evidence="1">Uncharacterized protein</fullName>
    </submittedName>
</protein>
<dbReference type="RefSeq" id="XP_001801942.1">
    <property type="nucleotide sequence ID" value="XM_001801890.1"/>
</dbReference>
<dbReference type="KEGG" id="pno:SNOG_11703"/>
<dbReference type="GeneID" id="5978850"/>
<sequence length="130" mass="14217">MAPTDLDIATLTVIHGKPSRTVLMNRPRPHRPATFPPVSWNRQAVSALTAPESGGPPVICARINVQSASTPGRLLAQHCSTSDFFQRPESHYVRHMLLTAAMLFQATPSDQAILHGKQVDWCGLTLPMLL</sequence>
<evidence type="ECO:0000313" key="2">
    <source>
        <dbReference type="Proteomes" id="UP000001055"/>
    </source>
</evidence>
<organism evidence="1 2">
    <name type="scientific">Phaeosphaeria nodorum (strain SN15 / ATCC MYA-4574 / FGSC 10173)</name>
    <name type="common">Glume blotch fungus</name>
    <name type="synonym">Parastagonospora nodorum</name>
    <dbReference type="NCBI Taxonomy" id="321614"/>
    <lineage>
        <taxon>Eukaryota</taxon>
        <taxon>Fungi</taxon>
        <taxon>Dikarya</taxon>
        <taxon>Ascomycota</taxon>
        <taxon>Pezizomycotina</taxon>
        <taxon>Dothideomycetes</taxon>
        <taxon>Pleosporomycetidae</taxon>
        <taxon>Pleosporales</taxon>
        <taxon>Pleosporineae</taxon>
        <taxon>Phaeosphaeriaceae</taxon>
        <taxon>Parastagonospora</taxon>
    </lineage>
</organism>
<dbReference type="EMBL" id="CH445344">
    <property type="protein sequence ID" value="EAT80747.1"/>
    <property type="molecule type" value="Genomic_DNA"/>
</dbReference>
<gene>
    <name evidence="1" type="ORF">SNOG_11703</name>
</gene>